<gene>
    <name evidence="1" type="ORF">CGI_10004731</name>
</gene>
<dbReference type="EMBL" id="JH817561">
    <property type="protein sequence ID" value="EKC25170.1"/>
    <property type="molecule type" value="Genomic_DNA"/>
</dbReference>
<reference evidence="1" key="1">
    <citation type="journal article" date="2012" name="Nature">
        <title>The oyster genome reveals stress adaptation and complexity of shell formation.</title>
        <authorList>
            <person name="Zhang G."/>
            <person name="Fang X."/>
            <person name="Guo X."/>
            <person name="Li L."/>
            <person name="Luo R."/>
            <person name="Xu F."/>
            <person name="Yang P."/>
            <person name="Zhang L."/>
            <person name="Wang X."/>
            <person name="Qi H."/>
            <person name="Xiong Z."/>
            <person name="Que H."/>
            <person name="Xie Y."/>
            <person name="Holland P.W."/>
            <person name="Paps J."/>
            <person name="Zhu Y."/>
            <person name="Wu F."/>
            <person name="Chen Y."/>
            <person name="Wang J."/>
            <person name="Peng C."/>
            <person name="Meng J."/>
            <person name="Yang L."/>
            <person name="Liu J."/>
            <person name="Wen B."/>
            <person name="Zhang N."/>
            <person name="Huang Z."/>
            <person name="Zhu Q."/>
            <person name="Feng Y."/>
            <person name="Mount A."/>
            <person name="Hedgecock D."/>
            <person name="Xu Z."/>
            <person name="Liu Y."/>
            <person name="Domazet-Loso T."/>
            <person name="Du Y."/>
            <person name="Sun X."/>
            <person name="Zhang S."/>
            <person name="Liu B."/>
            <person name="Cheng P."/>
            <person name="Jiang X."/>
            <person name="Li J."/>
            <person name="Fan D."/>
            <person name="Wang W."/>
            <person name="Fu W."/>
            <person name="Wang T."/>
            <person name="Wang B."/>
            <person name="Zhang J."/>
            <person name="Peng Z."/>
            <person name="Li Y."/>
            <person name="Li N."/>
            <person name="Wang J."/>
            <person name="Chen M."/>
            <person name="He Y."/>
            <person name="Tan F."/>
            <person name="Song X."/>
            <person name="Zheng Q."/>
            <person name="Huang R."/>
            <person name="Yang H."/>
            <person name="Du X."/>
            <person name="Chen L."/>
            <person name="Yang M."/>
            <person name="Gaffney P.M."/>
            <person name="Wang S."/>
            <person name="Luo L."/>
            <person name="She Z."/>
            <person name="Ming Y."/>
            <person name="Huang W."/>
            <person name="Zhang S."/>
            <person name="Huang B."/>
            <person name="Zhang Y."/>
            <person name="Qu T."/>
            <person name="Ni P."/>
            <person name="Miao G."/>
            <person name="Wang J."/>
            <person name="Wang Q."/>
            <person name="Steinberg C.E."/>
            <person name="Wang H."/>
            <person name="Li N."/>
            <person name="Qian L."/>
            <person name="Zhang G."/>
            <person name="Li Y."/>
            <person name="Yang H."/>
            <person name="Liu X."/>
            <person name="Wang J."/>
            <person name="Yin Y."/>
            <person name="Wang J."/>
        </authorList>
    </citation>
    <scope>NUCLEOTIDE SEQUENCE [LARGE SCALE GENOMIC DNA]</scope>
    <source>
        <strain evidence="1">05x7-T-G4-1.051#20</strain>
    </source>
</reference>
<dbReference type="InParanoid" id="K1Q8H0"/>
<dbReference type="AlphaFoldDB" id="K1Q8H0"/>
<proteinExistence type="predicted"/>
<sequence length="160" mass="17974">MMAKEPQVVVKYTDSKFTTPEPVGEVVEAFCGNYKPPGSDRAFGMDAAFVKSFNPYMGEIWPISTADDSTLTFDGTTVVIKRNKLTGNTYGMTIIGHDTVTLHPNKYLSQSWLTQRTLIRGGFLTDQLDAILEHRSNKLVAPYDGDFQQPMNTRLRRVTF</sequence>
<dbReference type="HOGENOM" id="CLU_1653812_0_0_1"/>
<evidence type="ECO:0000313" key="1">
    <source>
        <dbReference type="EMBL" id="EKC25170.1"/>
    </source>
</evidence>
<name>K1Q8H0_MAGGI</name>
<protein>
    <submittedName>
        <fullName evidence="1">Uncharacterized protein</fullName>
    </submittedName>
</protein>
<organism evidence="1">
    <name type="scientific">Magallana gigas</name>
    <name type="common">Pacific oyster</name>
    <name type="synonym">Crassostrea gigas</name>
    <dbReference type="NCBI Taxonomy" id="29159"/>
    <lineage>
        <taxon>Eukaryota</taxon>
        <taxon>Metazoa</taxon>
        <taxon>Spiralia</taxon>
        <taxon>Lophotrochozoa</taxon>
        <taxon>Mollusca</taxon>
        <taxon>Bivalvia</taxon>
        <taxon>Autobranchia</taxon>
        <taxon>Pteriomorphia</taxon>
        <taxon>Ostreida</taxon>
        <taxon>Ostreoidea</taxon>
        <taxon>Ostreidae</taxon>
        <taxon>Magallana</taxon>
    </lineage>
</organism>
<accession>K1Q8H0</accession>